<reference evidence="1 2" key="1">
    <citation type="submission" date="2016-04" db="EMBL/GenBank/DDBJ databases">
        <title>Genome sequence of Methanobrevibacter cuticularis DSM 11139.</title>
        <authorList>
            <person name="Poehlein A."/>
            <person name="Seedorf H."/>
            <person name="Daniel R."/>
        </authorList>
    </citation>
    <scope>NUCLEOTIDE SEQUENCE [LARGE SCALE GENOMIC DNA]</scope>
    <source>
        <strain evidence="1 2">DSM 11139</strain>
    </source>
</reference>
<organism evidence="1 2">
    <name type="scientific">Methanobrevibacter cuticularis</name>
    <dbReference type="NCBI Taxonomy" id="47311"/>
    <lineage>
        <taxon>Archaea</taxon>
        <taxon>Methanobacteriati</taxon>
        <taxon>Methanobacteriota</taxon>
        <taxon>Methanomada group</taxon>
        <taxon>Methanobacteria</taxon>
        <taxon>Methanobacteriales</taxon>
        <taxon>Methanobacteriaceae</taxon>
        <taxon>Methanobrevibacter</taxon>
    </lineage>
</organism>
<sequence>MTDKKISEIYTETIKAIRDFQPGKTTEKEKDRIFNTINENKKYLGFDHFNPNLMTYERIKELEHDIHDNIVMASHGSQFVFLSDLKKKLKEEPSFLEQFNFK</sequence>
<keyword evidence="2" id="KW-1185">Reference proteome</keyword>
<dbReference type="PATRIC" id="fig|47311.3.peg.786"/>
<evidence type="ECO:0000313" key="2">
    <source>
        <dbReference type="Proteomes" id="UP000077275"/>
    </source>
</evidence>
<dbReference type="Proteomes" id="UP000077275">
    <property type="component" value="Unassembled WGS sequence"/>
</dbReference>
<dbReference type="EMBL" id="LWMW01000088">
    <property type="protein sequence ID" value="KZX16669.1"/>
    <property type="molecule type" value="Genomic_DNA"/>
</dbReference>
<gene>
    <name evidence="1" type="ORF">MBCUT_07070</name>
</gene>
<evidence type="ECO:0000313" key="1">
    <source>
        <dbReference type="EMBL" id="KZX16669.1"/>
    </source>
</evidence>
<protein>
    <submittedName>
        <fullName evidence="1">Uncharacterized protein</fullName>
    </submittedName>
</protein>
<comment type="caution">
    <text evidence="1">The sequence shown here is derived from an EMBL/GenBank/DDBJ whole genome shotgun (WGS) entry which is preliminary data.</text>
</comment>
<name>A0A166EHS9_9EURY</name>
<dbReference type="RefSeq" id="WP_067258980.1">
    <property type="nucleotide sequence ID" value="NZ_LWMW01000088.1"/>
</dbReference>
<dbReference type="AlphaFoldDB" id="A0A166EHS9"/>
<proteinExistence type="predicted"/>
<accession>A0A166EHS9</accession>